<evidence type="ECO:0000313" key="1">
    <source>
        <dbReference type="EMBL" id="KAK1668480.1"/>
    </source>
</evidence>
<organism evidence="1 2">
    <name type="scientific">Lolium multiflorum</name>
    <name type="common">Italian ryegrass</name>
    <name type="synonym">Lolium perenne subsp. multiflorum</name>
    <dbReference type="NCBI Taxonomy" id="4521"/>
    <lineage>
        <taxon>Eukaryota</taxon>
        <taxon>Viridiplantae</taxon>
        <taxon>Streptophyta</taxon>
        <taxon>Embryophyta</taxon>
        <taxon>Tracheophyta</taxon>
        <taxon>Spermatophyta</taxon>
        <taxon>Magnoliopsida</taxon>
        <taxon>Liliopsida</taxon>
        <taxon>Poales</taxon>
        <taxon>Poaceae</taxon>
        <taxon>BOP clade</taxon>
        <taxon>Pooideae</taxon>
        <taxon>Poodae</taxon>
        <taxon>Poeae</taxon>
        <taxon>Poeae Chloroplast Group 2 (Poeae type)</taxon>
        <taxon>Loliodinae</taxon>
        <taxon>Loliinae</taxon>
        <taxon>Lolium</taxon>
    </lineage>
</organism>
<dbReference type="EMBL" id="JAUUTY010000003">
    <property type="protein sequence ID" value="KAK1668480.1"/>
    <property type="molecule type" value="Genomic_DNA"/>
</dbReference>
<reference evidence="1" key="1">
    <citation type="submission" date="2023-07" db="EMBL/GenBank/DDBJ databases">
        <title>A chromosome-level genome assembly of Lolium multiflorum.</title>
        <authorList>
            <person name="Chen Y."/>
            <person name="Copetti D."/>
            <person name="Kolliker R."/>
            <person name="Studer B."/>
        </authorList>
    </citation>
    <scope>NUCLEOTIDE SEQUENCE</scope>
    <source>
        <strain evidence="1">02402/16</strain>
        <tissue evidence="1">Leaf</tissue>
    </source>
</reference>
<protein>
    <submittedName>
        <fullName evidence="1">Uncharacterized protein</fullName>
    </submittedName>
</protein>
<name>A0AAD8T2W9_LOLMU</name>
<proteinExistence type="predicted"/>
<comment type="caution">
    <text evidence="1">The sequence shown here is derived from an EMBL/GenBank/DDBJ whole genome shotgun (WGS) entry which is preliminary data.</text>
</comment>
<accession>A0AAD8T2W9</accession>
<dbReference type="Proteomes" id="UP001231189">
    <property type="component" value="Unassembled WGS sequence"/>
</dbReference>
<gene>
    <name evidence="1" type="ORF">QYE76_056639</name>
</gene>
<keyword evidence="2" id="KW-1185">Reference proteome</keyword>
<evidence type="ECO:0000313" key="2">
    <source>
        <dbReference type="Proteomes" id="UP001231189"/>
    </source>
</evidence>
<dbReference type="AlphaFoldDB" id="A0AAD8T2W9"/>
<sequence length="76" mass="8272">MTRTASSPCVLHLPKLLLAIHRASPSPTASSQEELRMLQHKAGTCTVRIDLSCRPLHLAKAKPGMVTRRRSPSSAD</sequence>